<dbReference type="GO" id="GO:0006071">
    <property type="term" value="P:glycerol metabolic process"/>
    <property type="evidence" value="ECO:0007669"/>
    <property type="project" value="TreeGrafter"/>
</dbReference>
<comment type="similarity">
    <text evidence="1">Belongs to the FGGY kinase family.</text>
</comment>
<dbReference type="PANTHER" id="PTHR10196">
    <property type="entry name" value="SUGAR KINASE"/>
    <property type="match status" value="1"/>
</dbReference>
<sequence length="274" mass="30793">HWDILRLFSELKIGIQTSLKKYKDIESIGIDTWGVDFGFIDKNGKLLANPVHYRDERRNSMNEEVYKIIPARELFEMGGVFLISIMGVFNMYALKLDNALELVNAHKCLMTPDMLNYFLTGQICNEYTNATTTAMYDIKAKRWSDGIIDRLGVPRRIFSEAVMPGTKIGVIQDDVCSELEIKPIPVIVPATHDTASAEAGVPVTDKKSNWAFISMGTWCVAGMETEEPVISDDVFKTGYGNEGGADGKTFLAANITGMWIMQQCRKKWMRARGK</sequence>
<dbReference type="InterPro" id="IPR018485">
    <property type="entry name" value="FGGY_C"/>
</dbReference>
<feature type="domain" description="Carbohydrate kinase FGGY N-terminal" evidence="8">
    <location>
        <begin position="5"/>
        <end position="198"/>
    </location>
</feature>
<dbReference type="InterPro" id="IPR013449">
    <property type="entry name" value="Rhamnulokinase"/>
</dbReference>
<dbReference type="SUPFAM" id="SSF53067">
    <property type="entry name" value="Actin-like ATPase domain"/>
    <property type="match status" value="2"/>
</dbReference>
<protein>
    <recommendedName>
        <fullName evidence="11">Carbohydrate kinase FGGY N-terminal domain-containing protein</fullName>
    </recommendedName>
</protein>
<dbReference type="Pfam" id="PF02782">
    <property type="entry name" value="FGGY_C"/>
    <property type="match status" value="1"/>
</dbReference>
<evidence type="ECO:0000256" key="1">
    <source>
        <dbReference type="ARBA" id="ARBA00009156"/>
    </source>
</evidence>
<dbReference type="Gene3D" id="3.30.420.40">
    <property type="match status" value="2"/>
</dbReference>
<keyword evidence="5" id="KW-0067">ATP-binding</keyword>
<name>X1UAF6_9ZZZZ</name>
<dbReference type="GO" id="GO:0005829">
    <property type="term" value="C:cytosol"/>
    <property type="evidence" value="ECO:0007669"/>
    <property type="project" value="TreeGrafter"/>
</dbReference>
<feature type="domain" description="Carbohydrate kinase FGGY C-terminal" evidence="9">
    <location>
        <begin position="212"/>
        <end position="272"/>
    </location>
</feature>
<reference evidence="10" key="1">
    <citation type="journal article" date="2014" name="Front. Microbiol.">
        <title>High frequency of phylogenetically diverse reductive dehalogenase-homologous genes in deep subseafloor sedimentary metagenomes.</title>
        <authorList>
            <person name="Kawai M."/>
            <person name="Futagami T."/>
            <person name="Toyoda A."/>
            <person name="Takaki Y."/>
            <person name="Nishi S."/>
            <person name="Hori S."/>
            <person name="Arai W."/>
            <person name="Tsubouchi T."/>
            <person name="Morono Y."/>
            <person name="Uchiyama I."/>
            <person name="Ito T."/>
            <person name="Fujiyama A."/>
            <person name="Inagaki F."/>
            <person name="Takami H."/>
        </authorList>
    </citation>
    <scope>NUCLEOTIDE SEQUENCE</scope>
    <source>
        <strain evidence="10">Expedition CK06-06</strain>
    </source>
</reference>
<dbReference type="CDD" id="cd07771">
    <property type="entry name" value="ASKHA_NBD_FGGY_RhaB-like"/>
    <property type="match status" value="1"/>
</dbReference>
<organism evidence="10">
    <name type="scientific">marine sediment metagenome</name>
    <dbReference type="NCBI Taxonomy" id="412755"/>
    <lineage>
        <taxon>unclassified sequences</taxon>
        <taxon>metagenomes</taxon>
        <taxon>ecological metagenomes</taxon>
    </lineage>
</organism>
<gene>
    <name evidence="10" type="ORF">S12H4_33236</name>
</gene>
<evidence type="ECO:0000313" key="10">
    <source>
        <dbReference type="EMBL" id="GAI96855.1"/>
    </source>
</evidence>
<feature type="non-terminal residue" evidence="10">
    <location>
        <position position="274"/>
    </location>
</feature>
<evidence type="ECO:0000256" key="3">
    <source>
        <dbReference type="ARBA" id="ARBA00022741"/>
    </source>
</evidence>
<feature type="non-terminal residue" evidence="10">
    <location>
        <position position="1"/>
    </location>
</feature>
<evidence type="ECO:0000256" key="4">
    <source>
        <dbReference type="ARBA" id="ARBA00022777"/>
    </source>
</evidence>
<keyword evidence="7" id="KW-0684">Rhamnose metabolism</keyword>
<evidence type="ECO:0000256" key="7">
    <source>
        <dbReference type="ARBA" id="ARBA00023308"/>
    </source>
</evidence>
<dbReference type="EMBL" id="BARW01019572">
    <property type="protein sequence ID" value="GAI96855.1"/>
    <property type="molecule type" value="Genomic_DNA"/>
</dbReference>
<dbReference type="GO" id="GO:0004370">
    <property type="term" value="F:glycerol kinase activity"/>
    <property type="evidence" value="ECO:0007669"/>
    <property type="project" value="TreeGrafter"/>
</dbReference>
<evidence type="ECO:0000256" key="2">
    <source>
        <dbReference type="ARBA" id="ARBA00022679"/>
    </source>
</evidence>
<proteinExistence type="inferred from homology"/>
<dbReference type="Pfam" id="PF00370">
    <property type="entry name" value="FGGY_N"/>
    <property type="match status" value="1"/>
</dbReference>
<keyword evidence="2" id="KW-0808">Transferase</keyword>
<dbReference type="GO" id="GO:0019301">
    <property type="term" value="P:rhamnose catabolic process"/>
    <property type="evidence" value="ECO:0007669"/>
    <property type="project" value="InterPro"/>
</dbReference>
<evidence type="ECO:0000259" key="9">
    <source>
        <dbReference type="Pfam" id="PF02782"/>
    </source>
</evidence>
<evidence type="ECO:0000256" key="6">
    <source>
        <dbReference type="ARBA" id="ARBA00023157"/>
    </source>
</evidence>
<keyword evidence="6" id="KW-1015">Disulfide bond</keyword>
<comment type="caution">
    <text evidence="10">The sequence shown here is derived from an EMBL/GenBank/DDBJ whole genome shotgun (WGS) entry which is preliminary data.</text>
</comment>
<accession>X1UAF6</accession>
<evidence type="ECO:0000256" key="5">
    <source>
        <dbReference type="ARBA" id="ARBA00022840"/>
    </source>
</evidence>
<dbReference type="InterPro" id="IPR043129">
    <property type="entry name" value="ATPase_NBD"/>
</dbReference>
<keyword evidence="4" id="KW-0418">Kinase</keyword>
<evidence type="ECO:0008006" key="11">
    <source>
        <dbReference type="Google" id="ProtNLM"/>
    </source>
</evidence>
<evidence type="ECO:0000259" key="8">
    <source>
        <dbReference type="Pfam" id="PF00370"/>
    </source>
</evidence>
<dbReference type="AlphaFoldDB" id="X1UAF6"/>
<dbReference type="GO" id="GO:0005524">
    <property type="term" value="F:ATP binding"/>
    <property type="evidence" value="ECO:0007669"/>
    <property type="project" value="UniProtKB-KW"/>
</dbReference>
<dbReference type="InterPro" id="IPR018484">
    <property type="entry name" value="FGGY_N"/>
</dbReference>
<dbReference type="GO" id="GO:0008993">
    <property type="term" value="F:rhamnulokinase activity"/>
    <property type="evidence" value="ECO:0007669"/>
    <property type="project" value="InterPro"/>
</dbReference>
<keyword evidence="3" id="KW-0547">Nucleotide-binding</keyword>
<dbReference type="PANTHER" id="PTHR10196:SF93">
    <property type="entry name" value="L-RHAMNULOKINASE"/>
    <property type="match status" value="1"/>
</dbReference>